<dbReference type="AlphaFoldDB" id="A0A4R6LVE3"/>
<dbReference type="GO" id="GO:0009055">
    <property type="term" value="F:electron transfer activity"/>
    <property type="evidence" value="ECO:0007669"/>
    <property type="project" value="InterPro"/>
</dbReference>
<dbReference type="InterPro" id="IPR012255">
    <property type="entry name" value="ETF_b"/>
</dbReference>
<organism evidence="4 5">
    <name type="scientific">Halanaerobium saccharolyticum</name>
    <dbReference type="NCBI Taxonomy" id="43595"/>
    <lineage>
        <taxon>Bacteria</taxon>
        <taxon>Bacillati</taxon>
        <taxon>Bacillota</taxon>
        <taxon>Clostridia</taxon>
        <taxon>Halanaerobiales</taxon>
        <taxon>Halanaerobiaceae</taxon>
        <taxon>Halanaerobium</taxon>
    </lineage>
</organism>
<evidence type="ECO:0000259" key="3">
    <source>
        <dbReference type="SMART" id="SM00893"/>
    </source>
</evidence>
<keyword evidence="2" id="KW-0812">Transmembrane</keyword>
<reference evidence="4 5" key="1">
    <citation type="submission" date="2019-03" db="EMBL/GenBank/DDBJ databases">
        <title>Subsurface microbial communities from deep shales in Ohio and West Virginia, USA.</title>
        <authorList>
            <person name="Wrighton K."/>
        </authorList>
    </citation>
    <scope>NUCLEOTIDE SEQUENCE [LARGE SCALE GENOMIC DNA]</scope>
    <source>
        <strain evidence="4 5">MA284_T2</strain>
    </source>
</reference>
<evidence type="ECO:0000256" key="2">
    <source>
        <dbReference type="SAM" id="Phobius"/>
    </source>
</evidence>
<evidence type="ECO:0000313" key="4">
    <source>
        <dbReference type="EMBL" id="TDO92026.1"/>
    </source>
</evidence>
<evidence type="ECO:0000313" key="5">
    <source>
        <dbReference type="Proteomes" id="UP000295064"/>
    </source>
</evidence>
<dbReference type="EMBL" id="SNWX01000008">
    <property type="protein sequence ID" value="TDO92026.1"/>
    <property type="molecule type" value="Genomic_DNA"/>
</dbReference>
<dbReference type="PANTHER" id="PTHR21294:SF17">
    <property type="entry name" value="PROTEIN FIXA"/>
    <property type="match status" value="1"/>
</dbReference>
<feature type="transmembrane region" description="Helical" evidence="2">
    <location>
        <begin position="69"/>
        <end position="90"/>
    </location>
</feature>
<dbReference type="InterPro" id="IPR014729">
    <property type="entry name" value="Rossmann-like_a/b/a_fold"/>
</dbReference>
<accession>A0A4R6LVE3</accession>
<dbReference type="InterPro" id="IPR014730">
    <property type="entry name" value="ETF_a/b_N"/>
</dbReference>
<feature type="domain" description="Electron transfer flavoprotein alpha/beta-subunit N-terminal" evidence="3">
    <location>
        <begin position="139"/>
        <end position="321"/>
    </location>
</feature>
<dbReference type="SUPFAM" id="SSF52402">
    <property type="entry name" value="Adenine nucleotide alpha hydrolases-like"/>
    <property type="match status" value="1"/>
</dbReference>
<sequence length="375" mass="40990">MIFEYEKIFSNLYEIIFVLTMGIATAVAFATGGSTIKSAIGTPYLANTIAIAVVIFLLTIFGAKLVREFATYIGIAIIIGVISTVVNFVFGGVKRIISWWTNDNTGRSHSIIASIIFVLITWSIARFGLIPLVARGYGFLGYLGIPMLILPVFYKLIKRKLGGSVTAISMGPQRAESALKEAARGADNVFLLTDNNFAGADTIATSGVLAAAAGKLVDFDLIIAGEMSVDGDTAQVGPQTAEFLDINHAAYVSDITSVSENAITVTTSLWEANYKKVFNYPLLLTVTKDLNDPRLPSFKDKMRARKIEVKKFDLEAIKDQLQLKEVGFKGSPTWVENIVVPQKIERKVKVYNKDETEKAIADLKEILKAKNLMEA</sequence>
<dbReference type="PANTHER" id="PTHR21294">
    <property type="entry name" value="ELECTRON TRANSFER FLAVOPROTEIN BETA-SUBUNIT"/>
    <property type="match status" value="1"/>
</dbReference>
<feature type="transmembrane region" description="Helical" evidence="2">
    <location>
        <begin position="44"/>
        <end position="63"/>
    </location>
</feature>
<keyword evidence="2" id="KW-1133">Transmembrane helix</keyword>
<protein>
    <recommendedName>
        <fullName evidence="1">Electron transfer flavoprotein small subunit</fullName>
    </recommendedName>
</protein>
<feature type="transmembrane region" description="Helical" evidence="2">
    <location>
        <begin position="111"/>
        <end position="133"/>
    </location>
</feature>
<keyword evidence="2" id="KW-0472">Membrane</keyword>
<feature type="transmembrane region" description="Helical" evidence="2">
    <location>
        <begin position="12"/>
        <end position="32"/>
    </location>
</feature>
<dbReference type="Gene3D" id="3.40.50.620">
    <property type="entry name" value="HUPs"/>
    <property type="match status" value="1"/>
</dbReference>
<name>A0A4R6LVE3_9FIRM</name>
<proteinExistence type="predicted"/>
<gene>
    <name evidence="4" type="ORF">DFR79_10852</name>
</gene>
<feature type="transmembrane region" description="Helical" evidence="2">
    <location>
        <begin position="139"/>
        <end position="157"/>
    </location>
</feature>
<comment type="caution">
    <text evidence="4">The sequence shown here is derived from an EMBL/GenBank/DDBJ whole genome shotgun (WGS) entry which is preliminary data.</text>
</comment>
<dbReference type="Pfam" id="PF01012">
    <property type="entry name" value="ETF"/>
    <property type="match status" value="1"/>
</dbReference>
<dbReference type="SMART" id="SM00893">
    <property type="entry name" value="ETF"/>
    <property type="match status" value="1"/>
</dbReference>
<evidence type="ECO:0000256" key="1">
    <source>
        <dbReference type="ARBA" id="ARBA00042002"/>
    </source>
</evidence>
<dbReference type="Proteomes" id="UP000295064">
    <property type="component" value="Unassembled WGS sequence"/>
</dbReference>